<reference evidence="3" key="2">
    <citation type="submission" date="2015-01" db="EMBL/GenBank/DDBJ databases">
        <title>Evolutionary Origins and Diversification of the Mycorrhizal Mutualists.</title>
        <authorList>
            <consortium name="DOE Joint Genome Institute"/>
            <consortium name="Mycorrhizal Genomics Consortium"/>
            <person name="Kohler A."/>
            <person name="Kuo A."/>
            <person name="Nagy L.G."/>
            <person name="Floudas D."/>
            <person name="Copeland A."/>
            <person name="Barry K.W."/>
            <person name="Cichocki N."/>
            <person name="Veneault-Fourrey C."/>
            <person name="LaButti K."/>
            <person name="Lindquist E.A."/>
            <person name="Lipzen A."/>
            <person name="Lundell T."/>
            <person name="Morin E."/>
            <person name="Murat C."/>
            <person name="Riley R."/>
            <person name="Ohm R."/>
            <person name="Sun H."/>
            <person name="Tunlid A."/>
            <person name="Henrissat B."/>
            <person name="Grigoriev I.V."/>
            <person name="Hibbett D.S."/>
            <person name="Martin F."/>
        </authorList>
    </citation>
    <scope>NUCLEOTIDE SEQUENCE [LARGE SCALE GENOMIC DNA]</scope>
    <source>
        <strain evidence="3">LaAM-08-1</strain>
    </source>
</reference>
<evidence type="ECO:0000313" key="3">
    <source>
        <dbReference type="Proteomes" id="UP000054477"/>
    </source>
</evidence>
<reference evidence="2 3" key="1">
    <citation type="submission" date="2014-04" db="EMBL/GenBank/DDBJ databases">
        <authorList>
            <consortium name="DOE Joint Genome Institute"/>
            <person name="Kuo A."/>
            <person name="Kohler A."/>
            <person name="Nagy L.G."/>
            <person name="Floudas D."/>
            <person name="Copeland A."/>
            <person name="Barry K.W."/>
            <person name="Cichocki N."/>
            <person name="Veneault-Fourrey C."/>
            <person name="LaButti K."/>
            <person name="Lindquist E.A."/>
            <person name="Lipzen A."/>
            <person name="Lundell T."/>
            <person name="Morin E."/>
            <person name="Murat C."/>
            <person name="Sun H."/>
            <person name="Tunlid A."/>
            <person name="Henrissat B."/>
            <person name="Grigoriev I.V."/>
            <person name="Hibbett D.S."/>
            <person name="Martin F."/>
            <person name="Nordberg H.P."/>
            <person name="Cantor M.N."/>
            <person name="Hua S.X."/>
        </authorList>
    </citation>
    <scope>NUCLEOTIDE SEQUENCE [LARGE SCALE GENOMIC DNA]</scope>
    <source>
        <strain evidence="2 3">LaAM-08-1</strain>
    </source>
</reference>
<sequence>GLYTAAKLNSTTPAPVGREWCYWQLLASSPRQVSPAGESKNQKRGGETWRGLSKFRRITDVYGRKKYHLWFSVSQNSNCRPK</sequence>
<keyword evidence="3" id="KW-1185">Reference proteome</keyword>
<dbReference type="HOGENOM" id="CLU_2564639_0_0_1"/>
<dbReference type="AlphaFoldDB" id="A0A0C9WWX6"/>
<feature type="non-terminal residue" evidence="2">
    <location>
        <position position="1"/>
    </location>
</feature>
<gene>
    <name evidence="2" type="ORF">K443DRAFT_632658</name>
</gene>
<protein>
    <submittedName>
        <fullName evidence="2">Uncharacterized protein</fullName>
    </submittedName>
</protein>
<dbReference type="Proteomes" id="UP000054477">
    <property type="component" value="Unassembled WGS sequence"/>
</dbReference>
<organism evidence="2 3">
    <name type="scientific">Laccaria amethystina LaAM-08-1</name>
    <dbReference type="NCBI Taxonomy" id="1095629"/>
    <lineage>
        <taxon>Eukaryota</taxon>
        <taxon>Fungi</taxon>
        <taxon>Dikarya</taxon>
        <taxon>Basidiomycota</taxon>
        <taxon>Agaricomycotina</taxon>
        <taxon>Agaricomycetes</taxon>
        <taxon>Agaricomycetidae</taxon>
        <taxon>Agaricales</taxon>
        <taxon>Agaricineae</taxon>
        <taxon>Hydnangiaceae</taxon>
        <taxon>Laccaria</taxon>
    </lineage>
</organism>
<accession>A0A0C9WWX6</accession>
<dbReference type="EMBL" id="KN838701">
    <property type="protein sequence ID" value="KIJ97140.1"/>
    <property type="molecule type" value="Genomic_DNA"/>
</dbReference>
<name>A0A0C9WWX6_9AGAR</name>
<evidence type="ECO:0000313" key="2">
    <source>
        <dbReference type="EMBL" id="KIJ97140.1"/>
    </source>
</evidence>
<feature type="region of interest" description="Disordered" evidence="1">
    <location>
        <begin position="29"/>
        <end position="48"/>
    </location>
</feature>
<evidence type="ECO:0000256" key="1">
    <source>
        <dbReference type="SAM" id="MobiDB-lite"/>
    </source>
</evidence>
<proteinExistence type="predicted"/>